<keyword evidence="1" id="KW-0472">Membrane</keyword>
<sequence length="179" mass="20458">MLFQFHLYTHCIFTLLLIVEGISFLLISVLVSHSLYKMGKYTILTNKATQVLAAGVFIMCLFMYCAVLSVFSLIRAFDMLESYDDDDGDTEDTIRFLSDFVDAMYGQWTMYTMYVVLGELFPLTVLIYIQASHQPREKPSNYMDLNLGEGESTEVTSVLSSTYHPTAYENIHSPHHSEL</sequence>
<feature type="transmembrane region" description="Helical" evidence="1">
    <location>
        <begin position="108"/>
        <end position="129"/>
    </location>
</feature>
<organism evidence="2">
    <name type="scientific">Paramoeba aestuarina</name>
    <dbReference type="NCBI Taxonomy" id="180227"/>
    <lineage>
        <taxon>Eukaryota</taxon>
        <taxon>Amoebozoa</taxon>
        <taxon>Discosea</taxon>
        <taxon>Flabellinia</taxon>
        <taxon>Dactylopodida</taxon>
        <taxon>Paramoebidae</taxon>
        <taxon>Paramoeba</taxon>
    </lineage>
</organism>
<proteinExistence type="predicted"/>
<gene>
    <name evidence="2" type="ORF">NAES01612_LOCUS4462</name>
</gene>
<protein>
    <submittedName>
        <fullName evidence="2">Uncharacterized protein</fullName>
    </submittedName>
</protein>
<keyword evidence="1" id="KW-0812">Transmembrane</keyword>
<name>A0A7S4K7D3_9EUKA</name>
<dbReference type="EMBL" id="HBKR01006795">
    <property type="protein sequence ID" value="CAE2286224.1"/>
    <property type="molecule type" value="Transcribed_RNA"/>
</dbReference>
<evidence type="ECO:0000256" key="1">
    <source>
        <dbReference type="SAM" id="Phobius"/>
    </source>
</evidence>
<keyword evidence="1" id="KW-1133">Transmembrane helix</keyword>
<reference evidence="2" key="1">
    <citation type="submission" date="2021-01" db="EMBL/GenBank/DDBJ databases">
        <authorList>
            <person name="Corre E."/>
            <person name="Pelletier E."/>
            <person name="Niang G."/>
            <person name="Scheremetjew M."/>
            <person name="Finn R."/>
            <person name="Kale V."/>
            <person name="Holt S."/>
            <person name="Cochrane G."/>
            <person name="Meng A."/>
            <person name="Brown T."/>
            <person name="Cohen L."/>
        </authorList>
    </citation>
    <scope>NUCLEOTIDE SEQUENCE</scope>
    <source>
        <strain evidence="2">SoJaBio B1-5/56/2</strain>
    </source>
</reference>
<feature type="transmembrane region" description="Helical" evidence="1">
    <location>
        <begin position="51"/>
        <end position="74"/>
    </location>
</feature>
<feature type="transmembrane region" description="Helical" evidence="1">
    <location>
        <begin position="12"/>
        <end position="31"/>
    </location>
</feature>
<accession>A0A7S4K7D3</accession>
<evidence type="ECO:0000313" key="2">
    <source>
        <dbReference type="EMBL" id="CAE2286224.1"/>
    </source>
</evidence>
<dbReference type="AlphaFoldDB" id="A0A7S4K7D3"/>